<evidence type="ECO:0000259" key="8">
    <source>
        <dbReference type="Pfam" id="PF20684"/>
    </source>
</evidence>
<dbReference type="PANTHER" id="PTHR33048">
    <property type="entry name" value="PTH11-LIKE INTEGRAL MEMBRANE PROTEIN (AFU_ORTHOLOGUE AFUA_5G11245)"/>
    <property type="match status" value="1"/>
</dbReference>
<dbReference type="Proteomes" id="UP001152607">
    <property type="component" value="Unassembled WGS sequence"/>
</dbReference>
<dbReference type="PANTHER" id="PTHR33048:SF47">
    <property type="entry name" value="INTEGRAL MEMBRANE PROTEIN-RELATED"/>
    <property type="match status" value="1"/>
</dbReference>
<feature type="transmembrane region" description="Helical" evidence="7">
    <location>
        <begin position="129"/>
        <end position="154"/>
    </location>
</feature>
<evidence type="ECO:0000256" key="6">
    <source>
        <dbReference type="SAM" id="MobiDB-lite"/>
    </source>
</evidence>
<feature type="region of interest" description="Disordered" evidence="6">
    <location>
        <begin position="390"/>
        <end position="412"/>
    </location>
</feature>
<feature type="domain" description="Rhodopsin" evidence="8">
    <location>
        <begin position="33"/>
        <end position="274"/>
    </location>
</feature>
<keyword evidence="2 7" id="KW-0812">Transmembrane</keyword>
<dbReference type="EMBL" id="CAOQHR010000001">
    <property type="protein sequence ID" value="CAI6237003.1"/>
    <property type="molecule type" value="Genomic_DNA"/>
</dbReference>
<dbReference type="AlphaFoldDB" id="A0A9W4U302"/>
<accession>A0A9W4U302</accession>
<keyword evidence="3 7" id="KW-1133">Transmembrane helix</keyword>
<evidence type="ECO:0000313" key="9">
    <source>
        <dbReference type="EMBL" id="CAI6237003.1"/>
    </source>
</evidence>
<evidence type="ECO:0000256" key="4">
    <source>
        <dbReference type="ARBA" id="ARBA00023136"/>
    </source>
</evidence>
<dbReference type="InterPro" id="IPR052337">
    <property type="entry name" value="SAT4-like"/>
</dbReference>
<feature type="transmembrane region" description="Helical" evidence="7">
    <location>
        <begin position="92"/>
        <end position="117"/>
    </location>
</feature>
<protein>
    <recommendedName>
        <fullName evidence="8">Rhodopsin domain-containing protein</fullName>
    </recommendedName>
</protein>
<dbReference type="InterPro" id="IPR049326">
    <property type="entry name" value="Rhodopsin_dom_fungi"/>
</dbReference>
<gene>
    <name evidence="9" type="ORF">PDIGIT_LOCUS436</name>
</gene>
<evidence type="ECO:0000256" key="5">
    <source>
        <dbReference type="ARBA" id="ARBA00038359"/>
    </source>
</evidence>
<feature type="transmembrane region" description="Helical" evidence="7">
    <location>
        <begin position="215"/>
        <end position="237"/>
    </location>
</feature>
<evidence type="ECO:0000313" key="10">
    <source>
        <dbReference type="Proteomes" id="UP001152607"/>
    </source>
</evidence>
<name>A0A9W4U302_9PLEO</name>
<feature type="transmembrane region" description="Helical" evidence="7">
    <location>
        <begin position="15"/>
        <end position="37"/>
    </location>
</feature>
<comment type="subcellular location">
    <subcellularLocation>
        <location evidence="1">Membrane</location>
        <topology evidence="1">Multi-pass membrane protein</topology>
    </subcellularLocation>
</comment>
<keyword evidence="4 7" id="KW-0472">Membrane</keyword>
<evidence type="ECO:0000256" key="3">
    <source>
        <dbReference type="ARBA" id="ARBA00022989"/>
    </source>
</evidence>
<keyword evidence="10" id="KW-1185">Reference proteome</keyword>
<feature type="transmembrane region" description="Helical" evidence="7">
    <location>
        <begin position="257"/>
        <end position="277"/>
    </location>
</feature>
<feature type="transmembrane region" description="Helical" evidence="7">
    <location>
        <begin position="174"/>
        <end position="195"/>
    </location>
</feature>
<evidence type="ECO:0000256" key="7">
    <source>
        <dbReference type="SAM" id="Phobius"/>
    </source>
</evidence>
<reference evidence="9" key="1">
    <citation type="submission" date="2023-01" db="EMBL/GenBank/DDBJ databases">
        <authorList>
            <person name="Van Ghelder C."/>
            <person name="Rancurel C."/>
        </authorList>
    </citation>
    <scope>NUCLEOTIDE SEQUENCE</scope>
    <source>
        <strain evidence="9">CNCM I-4278</strain>
    </source>
</reference>
<comment type="similarity">
    <text evidence="5">Belongs to the SAT4 family.</text>
</comment>
<dbReference type="Pfam" id="PF20684">
    <property type="entry name" value="Fung_rhodopsin"/>
    <property type="match status" value="1"/>
</dbReference>
<comment type="caution">
    <text evidence="9">The sequence shown here is derived from an EMBL/GenBank/DDBJ whole genome shotgun (WGS) entry which is preliminary data.</text>
</comment>
<dbReference type="GO" id="GO:0016020">
    <property type="term" value="C:membrane"/>
    <property type="evidence" value="ECO:0007669"/>
    <property type="project" value="UniProtKB-SubCell"/>
</dbReference>
<proteinExistence type="inferred from homology"/>
<evidence type="ECO:0000256" key="1">
    <source>
        <dbReference type="ARBA" id="ARBA00004141"/>
    </source>
</evidence>
<feature type="transmembrane region" description="Helical" evidence="7">
    <location>
        <begin position="49"/>
        <end position="72"/>
    </location>
</feature>
<dbReference type="OrthoDB" id="4682787at2759"/>
<organism evidence="9 10">
    <name type="scientific">Periconia digitata</name>
    <dbReference type="NCBI Taxonomy" id="1303443"/>
    <lineage>
        <taxon>Eukaryota</taxon>
        <taxon>Fungi</taxon>
        <taxon>Dikarya</taxon>
        <taxon>Ascomycota</taxon>
        <taxon>Pezizomycotina</taxon>
        <taxon>Dothideomycetes</taxon>
        <taxon>Pleosporomycetidae</taxon>
        <taxon>Pleosporales</taxon>
        <taxon>Massarineae</taxon>
        <taxon>Periconiaceae</taxon>
        <taxon>Periconia</taxon>
    </lineage>
</organism>
<evidence type="ECO:0000256" key="2">
    <source>
        <dbReference type="ARBA" id="ARBA00022692"/>
    </source>
</evidence>
<sequence length="412" mass="46538">MTPEEHERLLSHKNLSYGFGALLLLLITLVVAMRILTRVKLLRRLSLEDYLLLFSWLAYAAGYNTVVFKIAAHGVVVHQWNLTLRQFIDYLYFFHAGTILYNIVILPLKLSIIIQILRAFVPSGSRTPTFWMAHALIWTNILFYVTSTAITIFACKPTSKSYDPTVQGGRCLDAVAVNITSASLNSLSDALLLILPQQVIWRLSLPRKRKWVLSIAFLGGILSLVSAIVRLAYLIILDHSKDVSYYSGQVGVWSFPEIAFGFLVACLPVVRGFLNLLRDSQAASVIRSMYPRRRRPPSDSSTDTTARRRAQALAGIAQFRYQNARPHVSDIEYHELVVKSGSSWVAEGEAREENWRPWLVAKPPRTVIRPKSYPPRRISEPVVMVKEDDEIIPRYAHGPGPQTPRGSVDNSR</sequence>